<protein>
    <submittedName>
        <fullName evidence="5">Transmembrane protein 273</fullName>
    </submittedName>
</protein>
<dbReference type="CTD" id="170371"/>
<dbReference type="AGR" id="Xenbase:XB-GENE-29099751"/>
<proteinExistence type="predicted"/>
<feature type="transmembrane region" description="Helical" evidence="2">
    <location>
        <begin position="34"/>
        <end position="54"/>
    </location>
</feature>
<keyword evidence="2 5" id="KW-0812">Transmembrane</keyword>
<dbReference type="Proteomes" id="UP000008143">
    <property type="component" value="Chromosome 7"/>
</dbReference>
<keyword evidence="4" id="KW-1185">Reference proteome</keyword>
<sequence>MGLLASGQLLLLAIFVFYLGPVTADDKNKEEFDVQYAVIGACVGAILAVSFIAVKLYMIKKHMFDNNFSESESLNQRSFRMGDGEPHGSLH</sequence>
<dbReference type="PANTHER" id="PTHR37857">
    <property type="entry name" value="TRANSMEMBRANE PROTEIN 273"/>
    <property type="match status" value="1"/>
</dbReference>
<feature type="signal peptide" evidence="3">
    <location>
        <begin position="1"/>
        <end position="24"/>
    </location>
</feature>
<keyword evidence="3" id="KW-0732">Signal</keyword>
<feature type="chain" id="PRO_5035263464" evidence="3">
    <location>
        <begin position="25"/>
        <end position="91"/>
    </location>
</feature>
<keyword evidence="2" id="KW-1133">Transmembrane helix</keyword>
<dbReference type="InterPro" id="IPR029395">
    <property type="entry name" value="DUF4514"/>
</dbReference>
<evidence type="ECO:0000313" key="4">
    <source>
        <dbReference type="Proteomes" id="UP000008143"/>
    </source>
</evidence>
<keyword evidence="2" id="KW-0472">Membrane</keyword>
<name>A0A8J1JYM2_XENTR</name>
<evidence type="ECO:0000313" key="5">
    <source>
        <dbReference type="RefSeq" id="XP_031761626.1"/>
    </source>
</evidence>
<evidence type="ECO:0000256" key="3">
    <source>
        <dbReference type="SAM" id="SignalP"/>
    </source>
</evidence>
<evidence type="ECO:0000256" key="2">
    <source>
        <dbReference type="SAM" id="Phobius"/>
    </source>
</evidence>
<evidence type="ECO:0000256" key="1">
    <source>
        <dbReference type="SAM" id="MobiDB-lite"/>
    </source>
</evidence>
<dbReference type="KEGG" id="xtr:100493672"/>
<evidence type="ECO:0000313" key="6">
    <source>
        <dbReference type="Xenbase" id="XB-GENE-29099751"/>
    </source>
</evidence>
<organism evidence="4 5">
    <name type="scientific">Xenopus tropicalis</name>
    <name type="common">Western clawed frog</name>
    <name type="synonym">Silurana tropicalis</name>
    <dbReference type="NCBI Taxonomy" id="8364"/>
    <lineage>
        <taxon>Eukaryota</taxon>
        <taxon>Metazoa</taxon>
        <taxon>Chordata</taxon>
        <taxon>Craniata</taxon>
        <taxon>Vertebrata</taxon>
        <taxon>Euteleostomi</taxon>
        <taxon>Amphibia</taxon>
        <taxon>Batrachia</taxon>
        <taxon>Anura</taxon>
        <taxon>Pipoidea</taxon>
        <taxon>Pipidae</taxon>
        <taxon>Xenopodinae</taxon>
        <taxon>Xenopus</taxon>
        <taxon>Silurana</taxon>
    </lineage>
</organism>
<dbReference type="GeneID" id="100493672"/>
<feature type="region of interest" description="Disordered" evidence="1">
    <location>
        <begin position="71"/>
        <end position="91"/>
    </location>
</feature>
<feature type="compositionally biased region" description="Basic and acidic residues" evidence="1">
    <location>
        <begin position="80"/>
        <end position="91"/>
    </location>
</feature>
<dbReference type="Xenbase" id="XB-GENE-29099751">
    <property type="gene designation" value="tmem273"/>
</dbReference>
<dbReference type="RefSeq" id="XP_031761626.1">
    <property type="nucleotide sequence ID" value="XM_031905766.1"/>
</dbReference>
<reference evidence="5" key="1">
    <citation type="submission" date="2025-08" db="UniProtKB">
        <authorList>
            <consortium name="RefSeq"/>
        </authorList>
    </citation>
    <scope>IDENTIFICATION</scope>
    <source>
        <strain evidence="5">Nigerian</strain>
        <tissue evidence="5">Liver and blood</tissue>
    </source>
</reference>
<dbReference type="PANTHER" id="PTHR37857:SF1">
    <property type="entry name" value="TRANSMEMBRANE PROTEIN 273"/>
    <property type="match status" value="1"/>
</dbReference>
<dbReference type="OrthoDB" id="9902966at2759"/>
<dbReference type="Pfam" id="PF14986">
    <property type="entry name" value="DUF4514"/>
    <property type="match status" value="1"/>
</dbReference>
<accession>A0A8J1JYM2</accession>
<dbReference type="OMA" id="VAVIICM"/>
<dbReference type="AlphaFoldDB" id="A0A8J1JYM2"/>
<gene>
    <name evidence="5 6" type="primary">tmem273</name>
</gene>